<dbReference type="Gene3D" id="3.40.50.1820">
    <property type="entry name" value="alpha/beta hydrolase"/>
    <property type="match status" value="1"/>
</dbReference>
<reference evidence="2 3" key="1">
    <citation type="submission" date="2019-02" db="EMBL/GenBank/DDBJ databases">
        <title>Genomic Encyclopedia of Type Strains, Phase IV (KMG-IV): sequencing the most valuable type-strain genomes for metagenomic binning, comparative biology and taxonomic classification.</title>
        <authorList>
            <person name="Goeker M."/>
        </authorList>
    </citation>
    <scope>NUCLEOTIDE SEQUENCE [LARGE SCALE GENOMIC DNA]</scope>
    <source>
        <strain evidence="2 3">DSM 28825</strain>
    </source>
</reference>
<name>A0A4Q7VM71_9BACT</name>
<dbReference type="AlphaFoldDB" id="A0A4Q7VM71"/>
<dbReference type="PANTHER" id="PTHR43798">
    <property type="entry name" value="MONOACYLGLYCEROL LIPASE"/>
    <property type="match status" value="1"/>
</dbReference>
<proteinExistence type="predicted"/>
<dbReference type="Proteomes" id="UP000293562">
    <property type="component" value="Unassembled WGS sequence"/>
</dbReference>
<keyword evidence="3" id="KW-1185">Reference proteome</keyword>
<dbReference type="InterPro" id="IPR000073">
    <property type="entry name" value="AB_hydrolase_1"/>
</dbReference>
<dbReference type="Pfam" id="PF00561">
    <property type="entry name" value="Abhydrolase_1"/>
    <property type="match status" value="1"/>
</dbReference>
<dbReference type="EMBL" id="SHKN01000001">
    <property type="protein sequence ID" value="RZT97188.1"/>
    <property type="molecule type" value="Genomic_DNA"/>
</dbReference>
<dbReference type="SUPFAM" id="SSF53474">
    <property type="entry name" value="alpha/beta-Hydrolases"/>
    <property type="match status" value="1"/>
</dbReference>
<sequence length="261" mass="29131">MIKTIETSKYKIRFSDQGEGTVLVILHGYLESIETFHALALDLSKSARVICIDLPGHGQSIIKDAQITIDDMADAVHAVLVHLNLSSVHLIGHSMGGYVALAFAEKYAKYLASFSFLHSTANADTDEKRKNRSREIEFVRKGKKELICSTAVPNTFSKKNQGNFSKEIASLTKIALNTQDEGIVIALNAMMNRPDRNEVLKNLSVPKYSFIGKEDNFIPFEKGLDWADQNQMKAIVFEHSGHMSFIEEKEACVEAIQKLIL</sequence>
<comment type="caution">
    <text evidence="2">The sequence shown here is derived from an EMBL/GenBank/DDBJ whole genome shotgun (WGS) entry which is preliminary data.</text>
</comment>
<evidence type="ECO:0000313" key="2">
    <source>
        <dbReference type="EMBL" id="RZT97188.1"/>
    </source>
</evidence>
<accession>A0A4Q7VM71</accession>
<protein>
    <submittedName>
        <fullName evidence="2">Pimeloyl-ACP methyl ester carboxylesterase</fullName>
    </submittedName>
</protein>
<feature type="domain" description="AB hydrolase-1" evidence="1">
    <location>
        <begin position="22"/>
        <end position="119"/>
    </location>
</feature>
<evidence type="ECO:0000259" key="1">
    <source>
        <dbReference type="Pfam" id="PF00561"/>
    </source>
</evidence>
<gene>
    <name evidence="2" type="ORF">EV201_1846</name>
</gene>
<dbReference type="InterPro" id="IPR050266">
    <property type="entry name" value="AB_hydrolase_sf"/>
</dbReference>
<dbReference type="OrthoDB" id="9780932at2"/>
<dbReference type="RefSeq" id="WP_130307234.1">
    <property type="nucleotide sequence ID" value="NZ_SHKN01000001.1"/>
</dbReference>
<organism evidence="2 3">
    <name type="scientific">Ancylomarina subtilis</name>
    <dbReference type="NCBI Taxonomy" id="1639035"/>
    <lineage>
        <taxon>Bacteria</taxon>
        <taxon>Pseudomonadati</taxon>
        <taxon>Bacteroidota</taxon>
        <taxon>Bacteroidia</taxon>
        <taxon>Marinilabiliales</taxon>
        <taxon>Marinifilaceae</taxon>
        <taxon>Ancylomarina</taxon>
    </lineage>
</organism>
<evidence type="ECO:0000313" key="3">
    <source>
        <dbReference type="Proteomes" id="UP000293562"/>
    </source>
</evidence>
<dbReference type="InterPro" id="IPR029058">
    <property type="entry name" value="AB_hydrolase_fold"/>
</dbReference>
<dbReference type="PRINTS" id="PR00111">
    <property type="entry name" value="ABHYDROLASE"/>
</dbReference>